<dbReference type="InParanoid" id="A0A165GHF7"/>
<name>A0A165GHF7_9APHY</name>
<proteinExistence type="predicted"/>
<keyword evidence="4" id="KW-1185">Reference proteome</keyword>
<evidence type="ECO:0000256" key="1">
    <source>
        <dbReference type="SAM" id="MobiDB-lite"/>
    </source>
</evidence>
<dbReference type="GeneID" id="63819419"/>
<feature type="transmembrane region" description="Helical" evidence="2">
    <location>
        <begin position="114"/>
        <end position="133"/>
    </location>
</feature>
<accession>A0A165GHF7</accession>
<keyword evidence="2" id="KW-0812">Transmembrane</keyword>
<dbReference type="OrthoDB" id="2905268at2759"/>
<protein>
    <recommendedName>
        <fullName evidence="5">G-protein coupled receptors family 1 profile domain-containing protein</fullName>
    </recommendedName>
</protein>
<reference evidence="3 4" key="1">
    <citation type="journal article" date="2016" name="Mol. Biol. Evol.">
        <title>Comparative Genomics of Early-Diverging Mushroom-Forming Fungi Provides Insights into the Origins of Lignocellulose Decay Capabilities.</title>
        <authorList>
            <person name="Nagy L.G."/>
            <person name="Riley R."/>
            <person name="Tritt A."/>
            <person name="Adam C."/>
            <person name="Daum C."/>
            <person name="Floudas D."/>
            <person name="Sun H."/>
            <person name="Yadav J.S."/>
            <person name="Pangilinan J."/>
            <person name="Larsson K.H."/>
            <person name="Matsuura K."/>
            <person name="Barry K."/>
            <person name="Labutti K."/>
            <person name="Kuo R."/>
            <person name="Ohm R.A."/>
            <person name="Bhattacharya S.S."/>
            <person name="Shirouzu T."/>
            <person name="Yoshinaga Y."/>
            <person name="Martin F.M."/>
            <person name="Grigoriev I.V."/>
            <person name="Hibbett D.S."/>
        </authorList>
    </citation>
    <scope>NUCLEOTIDE SEQUENCE [LARGE SCALE GENOMIC DNA]</scope>
    <source>
        <strain evidence="3 4">93-53</strain>
    </source>
</reference>
<evidence type="ECO:0000313" key="3">
    <source>
        <dbReference type="EMBL" id="KZT10352.1"/>
    </source>
</evidence>
<feature type="region of interest" description="Disordered" evidence="1">
    <location>
        <begin position="322"/>
        <end position="343"/>
    </location>
</feature>
<dbReference type="AlphaFoldDB" id="A0A165GHF7"/>
<sequence>MVLSAMAYGAHVSLFFSIARLYLKPATQHRYGRSLLLYICPSFVLATAGIASQLRLQYAMFFDGSVCLHGVAVYLHEQCQSPLTIVTTVMYLLLNWTSAGLLLYRFYVIFNKSIIALTVAIISILALILVASTHMRDLACITSDLWTDTPMGAGIACIALSLALHILLTFAIVVRILDIRRMIIRYSTKRHGKLYISIVTVLIESELLYTIVAIFALVVFAVKSPIQTALLPLLGQMQAIPALMITLRALEGRFILEETVKMTSMQFQDGDLEKALSKDDDHCWDSNTTYAYPSTVDDDDLSKSPLSPNGIGCHMNNVTLPQLPDRPYLEPPRKKHQPLPLYR</sequence>
<keyword evidence="2" id="KW-1133">Transmembrane helix</keyword>
<evidence type="ECO:0000313" key="4">
    <source>
        <dbReference type="Proteomes" id="UP000076871"/>
    </source>
</evidence>
<dbReference type="RefSeq" id="XP_040768092.1">
    <property type="nucleotide sequence ID" value="XM_040902388.1"/>
</dbReference>
<evidence type="ECO:0000256" key="2">
    <source>
        <dbReference type="SAM" id="Phobius"/>
    </source>
</evidence>
<gene>
    <name evidence="3" type="ORF">LAESUDRAFT_421856</name>
</gene>
<dbReference type="Proteomes" id="UP000076871">
    <property type="component" value="Unassembled WGS sequence"/>
</dbReference>
<organism evidence="3 4">
    <name type="scientific">Laetiporus sulphureus 93-53</name>
    <dbReference type="NCBI Taxonomy" id="1314785"/>
    <lineage>
        <taxon>Eukaryota</taxon>
        <taxon>Fungi</taxon>
        <taxon>Dikarya</taxon>
        <taxon>Basidiomycota</taxon>
        <taxon>Agaricomycotina</taxon>
        <taxon>Agaricomycetes</taxon>
        <taxon>Polyporales</taxon>
        <taxon>Laetiporus</taxon>
    </lineage>
</organism>
<feature type="transmembrane region" description="Helical" evidence="2">
    <location>
        <begin position="194"/>
        <end position="222"/>
    </location>
</feature>
<evidence type="ECO:0008006" key="5">
    <source>
        <dbReference type="Google" id="ProtNLM"/>
    </source>
</evidence>
<feature type="transmembrane region" description="Helical" evidence="2">
    <location>
        <begin position="6"/>
        <end position="23"/>
    </location>
</feature>
<dbReference type="EMBL" id="KV427609">
    <property type="protein sequence ID" value="KZT10352.1"/>
    <property type="molecule type" value="Genomic_DNA"/>
</dbReference>
<feature type="transmembrane region" description="Helical" evidence="2">
    <location>
        <begin position="153"/>
        <end position="174"/>
    </location>
</feature>
<feature type="transmembrane region" description="Helical" evidence="2">
    <location>
        <begin position="83"/>
        <end position="107"/>
    </location>
</feature>
<keyword evidence="2" id="KW-0472">Membrane</keyword>
<feature type="transmembrane region" description="Helical" evidence="2">
    <location>
        <begin position="35"/>
        <end position="54"/>
    </location>
</feature>